<keyword evidence="5" id="KW-1185">Reference proteome</keyword>
<reference evidence="4" key="2">
    <citation type="submission" date="2025-09" db="UniProtKB">
        <authorList>
            <consortium name="Ensembl"/>
        </authorList>
    </citation>
    <scope>IDENTIFICATION</scope>
</reference>
<dbReference type="Proteomes" id="UP000694569">
    <property type="component" value="Unplaced"/>
</dbReference>
<organism evidence="4 5">
    <name type="scientific">Leptobrachium leishanense</name>
    <name type="common">Leishan spiny toad</name>
    <dbReference type="NCBI Taxonomy" id="445787"/>
    <lineage>
        <taxon>Eukaryota</taxon>
        <taxon>Metazoa</taxon>
        <taxon>Chordata</taxon>
        <taxon>Craniata</taxon>
        <taxon>Vertebrata</taxon>
        <taxon>Euteleostomi</taxon>
        <taxon>Amphibia</taxon>
        <taxon>Batrachia</taxon>
        <taxon>Anura</taxon>
        <taxon>Pelobatoidea</taxon>
        <taxon>Megophryidae</taxon>
        <taxon>Leptobrachium</taxon>
    </lineage>
</organism>
<dbReference type="PROSITE" id="PS51390">
    <property type="entry name" value="WAP"/>
    <property type="match status" value="2"/>
</dbReference>
<dbReference type="AlphaFoldDB" id="A0A8C5P9V7"/>
<dbReference type="Gene3D" id="4.10.75.10">
    <property type="entry name" value="Elafin-like"/>
    <property type="match status" value="4"/>
</dbReference>
<dbReference type="SUPFAM" id="SSF57256">
    <property type="entry name" value="Elafin-like"/>
    <property type="match status" value="3"/>
</dbReference>
<dbReference type="PANTHER" id="PTHR19441">
    <property type="entry name" value="WHEY ACDIC PROTEIN WAP"/>
    <property type="match status" value="1"/>
</dbReference>
<dbReference type="GO" id="GO:0019731">
    <property type="term" value="P:antibacterial humoral response"/>
    <property type="evidence" value="ECO:0007669"/>
    <property type="project" value="TreeGrafter"/>
</dbReference>
<evidence type="ECO:0000313" key="4">
    <source>
        <dbReference type="Ensembl" id="ENSLLEP00000008623.1"/>
    </source>
</evidence>
<dbReference type="SMART" id="SM00217">
    <property type="entry name" value="WAP"/>
    <property type="match status" value="4"/>
</dbReference>
<dbReference type="InterPro" id="IPR050514">
    <property type="entry name" value="WAP_four-disulfide_core"/>
</dbReference>
<dbReference type="GeneTree" id="ENSGT01140000282936"/>
<sequence>MSLLADKTDACPYFNAAQCITIRPTPSECHNDQQCQGSERCCCYNCHKQCVPTVKVKPGQCPAQPKSCPFEGPDLSVGNEDLIKPPRRCKTDADCTGDQKCCDYCGMTCQTPIKEHSGFCPVSNEQISCVTVFERPCCSNDEDCKSTHKCCLMGDRMECVLAQKEKSGVCPPTPFKCVPLGGRCKTDAQCVGNKKCCQVKCTMECVDPI</sequence>
<dbReference type="PANTHER" id="PTHR19441:SF30">
    <property type="entry name" value="ELAFIN"/>
    <property type="match status" value="1"/>
</dbReference>
<accession>A0A8C5P9V7</accession>
<name>A0A8C5P9V7_9ANUR</name>
<dbReference type="InterPro" id="IPR008197">
    <property type="entry name" value="WAP_dom"/>
</dbReference>
<dbReference type="GO" id="GO:0004867">
    <property type="term" value="F:serine-type endopeptidase inhibitor activity"/>
    <property type="evidence" value="ECO:0007669"/>
    <property type="project" value="TreeGrafter"/>
</dbReference>
<dbReference type="InterPro" id="IPR036645">
    <property type="entry name" value="Elafin-like_sf"/>
</dbReference>
<dbReference type="OrthoDB" id="4473401at2759"/>
<evidence type="ECO:0000256" key="1">
    <source>
        <dbReference type="ARBA" id="ARBA00022729"/>
    </source>
</evidence>
<keyword evidence="2" id="KW-1015">Disulfide bond</keyword>
<reference evidence="4" key="1">
    <citation type="submission" date="2025-08" db="UniProtKB">
        <authorList>
            <consortium name="Ensembl"/>
        </authorList>
    </citation>
    <scope>IDENTIFICATION</scope>
</reference>
<feature type="domain" description="WAP" evidence="3">
    <location>
        <begin position="54"/>
        <end position="113"/>
    </location>
</feature>
<feature type="domain" description="WAP" evidence="3">
    <location>
        <begin position="163"/>
        <end position="209"/>
    </location>
</feature>
<dbReference type="Pfam" id="PF00095">
    <property type="entry name" value="WAP"/>
    <property type="match status" value="4"/>
</dbReference>
<keyword evidence="1" id="KW-0732">Signal</keyword>
<evidence type="ECO:0000259" key="3">
    <source>
        <dbReference type="PROSITE" id="PS51390"/>
    </source>
</evidence>
<dbReference type="GO" id="GO:0045087">
    <property type="term" value="P:innate immune response"/>
    <property type="evidence" value="ECO:0007669"/>
    <property type="project" value="TreeGrafter"/>
</dbReference>
<dbReference type="PRINTS" id="PR00003">
    <property type="entry name" value="4DISULPHCORE"/>
</dbReference>
<evidence type="ECO:0000256" key="2">
    <source>
        <dbReference type="ARBA" id="ARBA00023157"/>
    </source>
</evidence>
<protein>
    <recommendedName>
        <fullName evidence="3">WAP domain-containing protein</fullName>
    </recommendedName>
</protein>
<evidence type="ECO:0000313" key="5">
    <source>
        <dbReference type="Proteomes" id="UP000694569"/>
    </source>
</evidence>
<dbReference type="GO" id="GO:0005615">
    <property type="term" value="C:extracellular space"/>
    <property type="evidence" value="ECO:0007669"/>
    <property type="project" value="TreeGrafter"/>
</dbReference>
<dbReference type="Ensembl" id="ENSLLET00000008965.1">
    <property type="protein sequence ID" value="ENSLLEP00000008623.1"/>
    <property type="gene ID" value="ENSLLEG00000005452.1"/>
</dbReference>
<proteinExistence type="predicted"/>